<evidence type="ECO:0000313" key="4">
    <source>
        <dbReference type="Proteomes" id="UP001620408"/>
    </source>
</evidence>
<evidence type="ECO:0000313" key="3">
    <source>
        <dbReference type="EMBL" id="MFK2916617.1"/>
    </source>
</evidence>
<accession>A0ABW8K134</accession>
<organism evidence="3 4">
    <name type="scientific">Dyella koreensis</name>
    <dbReference type="NCBI Taxonomy" id="311235"/>
    <lineage>
        <taxon>Bacteria</taxon>
        <taxon>Pseudomonadati</taxon>
        <taxon>Pseudomonadota</taxon>
        <taxon>Gammaproteobacteria</taxon>
        <taxon>Lysobacterales</taxon>
        <taxon>Rhodanobacteraceae</taxon>
        <taxon>Dyella</taxon>
    </lineage>
</organism>
<evidence type="ECO:0000259" key="1">
    <source>
        <dbReference type="Pfam" id="PF13840"/>
    </source>
</evidence>
<dbReference type="Pfam" id="PF21631">
    <property type="entry name" value="A9CJY8-like_N"/>
    <property type="match status" value="1"/>
</dbReference>
<dbReference type="RefSeq" id="WP_379985983.1">
    <property type="nucleotide sequence ID" value="NZ_JADIKD010000007.1"/>
</dbReference>
<dbReference type="EMBL" id="JADIKD010000007">
    <property type="protein sequence ID" value="MFK2916617.1"/>
    <property type="molecule type" value="Genomic_DNA"/>
</dbReference>
<dbReference type="InterPro" id="IPR045865">
    <property type="entry name" value="ACT-like_dom_sf"/>
</dbReference>
<dbReference type="InterPro" id="IPR016540">
    <property type="entry name" value="UCP008459"/>
</dbReference>
<dbReference type="InterPro" id="IPR027795">
    <property type="entry name" value="CASTOR_ACT_dom"/>
</dbReference>
<dbReference type="Proteomes" id="UP001620408">
    <property type="component" value="Unassembled WGS sequence"/>
</dbReference>
<name>A0ABW8K134_9GAMM</name>
<proteinExistence type="predicted"/>
<evidence type="ECO:0000259" key="2">
    <source>
        <dbReference type="Pfam" id="PF21631"/>
    </source>
</evidence>
<reference evidence="3 4" key="1">
    <citation type="submission" date="2020-10" db="EMBL/GenBank/DDBJ databases">
        <title>Phylogeny of dyella-like bacteria.</title>
        <authorList>
            <person name="Fu J."/>
        </authorList>
    </citation>
    <scope>NUCLEOTIDE SEQUENCE [LARGE SCALE GENOMIC DNA]</scope>
    <source>
        <strain evidence="3 4">BB4</strain>
    </source>
</reference>
<dbReference type="SUPFAM" id="SSF55021">
    <property type="entry name" value="ACT-like"/>
    <property type="match status" value="2"/>
</dbReference>
<feature type="domain" description="CASTOR ACT" evidence="1">
    <location>
        <begin position="60"/>
        <end position="119"/>
    </location>
</feature>
<dbReference type="Pfam" id="PF13840">
    <property type="entry name" value="ACT_7"/>
    <property type="match status" value="1"/>
</dbReference>
<keyword evidence="4" id="KW-1185">Reference proteome</keyword>
<dbReference type="PIRSF" id="PIRSF008459">
    <property type="entry name" value="UCP008459"/>
    <property type="match status" value="1"/>
</dbReference>
<protein>
    <submittedName>
        <fullName evidence="3">ACT domain-containing protein</fullName>
    </submittedName>
</protein>
<sequence>MNKRIRLQILGGTYAISRLSASSAIPAWADGLGFVSISRGADELSVVCLQERVPAGITTEGGWTAIRFVGPFAFDETGILLSVAQPLSEGGIGIFVVSTYDEDHVLLKAADMTRAAELLMQAGHILLSA</sequence>
<gene>
    <name evidence="3" type="ORF">ISS97_05030</name>
</gene>
<dbReference type="InterPro" id="IPR049447">
    <property type="entry name" value="A9CJY8-like_N"/>
</dbReference>
<comment type="caution">
    <text evidence="3">The sequence shown here is derived from an EMBL/GenBank/DDBJ whole genome shotgun (WGS) entry which is preliminary data.</text>
</comment>
<dbReference type="Gene3D" id="3.30.2130.10">
    <property type="entry name" value="VC0802-like"/>
    <property type="match status" value="1"/>
</dbReference>
<feature type="domain" description="A9CJY8-like N-terminal" evidence="2">
    <location>
        <begin position="12"/>
        <end position="55"/>
    </location>
</feature>